<sequence>TDIKLPHSDEYNRSPRSADRLVSLHGKDEINVPTGGAVSAAPADTEFKAIPEIPRTRLSFDQLVSRKLSYDLEEPRISNVTATGTHNSSRPLSSAAGKPSHKRQGQFGITSLPDIPEVSPRSSHFQISHGRAVSDISIGAVDSKVNIKYASMQSSSDFRLSLLAGRADVFTPTESHKSEAHTLGSLYLELPNTKGAIYDTIASQTGFADGNGNKSDGEVKSKSARSSLNPFAPPSRVSTNPFAQYSRSGDYYMARLSLNDGKDSTLLPILPDPSEFRSSDYGGYLFDTGRHSANTNRRSAQSEWSSSTGRDWLREFSQRGFDDNLYNTTNLDPMISQRTSLKSRTSRNSATSSRRRTLMDPASLLFHDSELFRSSPIDLGLFEKFGHSTPSVTSANSGANWPMTRSNSFARIESAVPTTGVNLSFFNKPLPPVPASPTEPSPGLTANEKRADAVNRELNFVSLRILQPGVAAPMVETASRSPARPTQKLDVVEVTELTQKQQRRLGEDKVAPQWSQEAGGMGNAASVAQGPELIRKDSRAAMHRRGTIEPPKHGSDSSNNHISAALTMGKSDTTSRFKPSSPFTRDAQDSSSETKTLNSDNGSSSGTGSTVILNVIQRNLLNDHGGNSGGTPQGQQLVQQLVESHSDCDSDVINQSVWLESGCSSRASKIERDNSPPISQGHTNHQRLRSTKGKEPATVFSADGVSMRMRPSLADRQQIKGTASRSGVNMKSNLQERRKVQGNLQVSTFGSSSQVDREVVATSSNNYSNAAVKGGASQSRPIQKVAAEIISPPSVPFSPYLQETLTPVIGCDPAALLAAKRKSRASNRPQSVDESSQPGSPAFLFTIHSPTASPNMVWHASKRFNIISTDNTGTD</sequence>
<evidence type="ECO:0000313" key="1">
    <source>
        <dbReference type="EMBL" id="KAJ1678682.1"/>
    </source>
</evidence>
<reference evidence="1" key="1">
    <citation type="submission" date="2022-06" db="EMBL/GenBank/DDBJ databases">
        <title>Phylogenomic reconstructions and comparative analyses of Kickxellomycotina fungi.</title>
        <authorList>
            <person name="Reynolds N.K."/>
            <person name="Stajich J.E."/>
            <person name="Barry K."/>
            <person name="Grigoriev I.V."/>
            <person name="Crous P."/>
            <person name="Smith M.E."/>
        </authorList>
    </citation>
    <scope>NUCLEOTIDE SEQUENCE</scope>
    <source>
        <strain evidence="1">RSA 2271</strain>
    </source>
</reference>
<accession>A0ACC1HQE9</accession>
<proteinExistence type="predicted"/>
<dbReference type="Proteomes" id="UP001145114">
    <property type="component" value="Unassembled WGS sequence"/>
</dbReference>
<name>A0ACC1HQE9_9FUNG</name>
<dbReference type="EMBL" id="JAMZIH010000943">
    <property type="protein sequence ID" value="KAJ1678682.1"/>
    <property type="molecule type" value="Genomic_DNA"/>
</dbReference>
<gene>
    <name evidence="1" type="ORF">EV182_003557</name>
</gene>
<feature type="non-terminal residue" evidence="1">
    <location>
        <position position="1"/>
    </location>
</feature>
<organism evidence="1 2">
    <name type="scientific">Spiromyces aspiralis</name>
    <dbReference type="NCBI Taxonomy" id="68401"/>
    <lineage>
        <taxon>Eukaryota</taxon>
        <taxon>Fungi</taxon>
        <taxon>Fungi incertae sedis</taxon>
        <taxon>Zoopagomycota</taxon>
        <taxon>Kickxellomycotina</taxon>
        <taxon>Kickxellomycetes</taxon>
        <taxon>Kickxellales</taxon>
        <taxon>Kickxellaceae</taxon>
        <taxon>Spiromyces</taxon>
    </lineage>
</organism>
<feature type="non-terminal residue" evidence="1">
    <location>
        <position position="875"/>
    </location>
</feature>
<protein>
    <submittedName>
        <fullName evidence="1">Uncharacterized protein</fullName>
    </submittedName>
</protein>
<evidence type="ECO:0000313" key="2">
    <source>
        <dbReference type="Proteomes" id="UP001145114"/>
    </source>
</evidence>
<keyword evidence="2" id="KW-1185">Reference proteome</keyword>
<comment type="caution">
    <text evidence="1">The sequence shown here is derived from an EMBL/GenBank/DDBJ whole genome shotgun (WGS) entry which is preliminary data.</text>
</comment>